<reference evidence="2 3" key="1">
    <citation type="journal article" date="2018" name="Elife">
        <title>Firefly genomes illuminate parallel origins of bioluminescence in beetles.</title>
        <authorList>
            <person name="Fallon T.R."/>
            <person name="Lower S.E."/>
            <person name="Chang C.H."/>
            <person name="Bessho-Uehara M."/>
            <person name="Martin G.J."/>
            <person name="Bewick A.J."/>
            <person name="Behringer M."/>
            <person name="Debat H.J."/>
            <person name="Wong I."/>
            <person name="Day J.C."/>
            <person name="Suvorov A."/>
            <person name="Silva C.J."/>
            <person name="Stanger-Hall K.F."/>
            <person name="Hall D.W."/>
            <person name="Schmitz R.J."/>
            <person name="Nelson D.R."/>
            <person name="Lewis S.M."/>
            <person name="Shigenobu S."/>
            <person name="Bybee S.M."/>
            <person name="Larracuente A.M."/>
            <person name="Oba Y."/>
            <person name="Weng J.K."/>
        </authorList>
    </citation>
    <scope>NUCLEOTIDE SEQUENCE [LARGE SCALE GENOMIC DNA]</scope>
    <source>
        <strain evidence="2">1611_PpyrPB1</strain>
        <tissue evidence="2">Whole body</tissue>
    </source>
</reference>
<dbReference type="Proteomes" id="UP000327044">
    <property type="component" value="Unassembled WGS sequence"/>
</dbReference>
<sequence>MRASFLIFLFGCVSPFVGIQAAKTITISSPSCKLNTVIEVPTTKCCCATPTIAPPLSPPVSKNTVGCPSRFKYGPPTCVVASPYKYRGSECSSYFQCTGPNKSKETVCDLSTFSEKQQACVPHPTNFKLCCVE</sequence>
<evidence type="ECO:0008006" key="4">
    <source>
        <dbReference type="Google" id="ProtNLM"/>
    </source>
</evidence>
<evidence type="ECO:0000256" key="1">
    <source>
        <dbReference type="SAM" id="SignalP"/>
    </source>
</evidence>
<gene>
    <name evidence="2" type="ORF">PPYR_00570</name>
</gene>
<keyword evidence="3" id="KW-1185">Reference proteome</keyword>
<dbReference type="AlphaFoldDB" id="A0A5N4B2I2"/>
<accession>A0A5N4B2I2</accession>
<protein>
    <recommendedName>
        <fullName evidence="4">Chitin-binding type-2 domain-containing protein</fullName>
    </recommendedName>
</protein>
<feature type="chain" id="PRO_5024434053" description="Chitin-binding type-2 domain-containing protein" evidence="1">
    <location>
        <begin position="22"/>
        <end position="133"/>
    </location>
</feature>
<evidence type="ECO:0000313" key="2">
    <source>
        <dbReference type="EMBL" id="KAB0803600.1"/>
    </source>
</evidence>
<organism evidence="2 3">
    <name type="scientific">Photinus pyralis</name>
    <name type="common">Common eastern firefly</name>
    <name type="synonym">Lampyris pyralis</name>
    <dbReference type="NCBI Taxonomy" id="7054"/>
    <lineage>
        <taxon>Eukaryota</taxon>
        <taxon>Metazoa</taxon>
        <taxon>Ecdysozoa</taxon>
        <taxon>Arthropoda</taxon>
        <taxon>Hexapoda</taxon>
        <taxon>Insecta</taxon>
        <taxon>Pterygota</taxon>
        <taxon>Neoptera</taxon>
        <taxon>Endopterygota</taxon>
        <taxon>Coleoptera</taxon>
        <taxon>Polyphaga</taxon>
        <taxon>Elateriformia</taxon>
        <taxon>Elateroidea</taxon>
        <taxon>Lampyridae</taxon>
        <taxon>Lampyrinae</taxon>
        <taxon>Photinus</taxon>
    </lineage>
</organism>
<keyword evidence="1" id="KW-0732">Signal</keyword>
<dbReference type="EMBL" id="VVIM01000001">
    <property type="protein sequence ID" value="KAB0803600.1"/>
    <property type="molecule type" value="Genomic_DNA"/>
</dbReference>
<proteinExistence type="predicted"/>
<feature type="signal peptide" evidence="1">
    <location>
        <begin position="1"/>
        <end position="21"/>
    </location>
</feature>
<evidence type="ECO:0000313" key="3">
    <source>
        <dbReference type="Proteomes" id="UP000327044"/>
    </source>
</evidence>
<comment type="caution">
    <text evidence="2">The sequence shown here is derived from an EMBL/GenBank/DDBJ whole genome shotgun (WGS) entry which is preliminary data.</text>
</comment>
<name>A0A5N4B2I2_PHOPY</name>
<dbReference type="InParanoid" id="A0A5N4B2I2"/>